<comment type="caution">
    <text evidence="2">The sequence shown here is derived from an EMBL/GenBank/DDBJ whole genome shotgun (WGS) entry which is preliminary data.</text>
</comment>
<name>A0A9Q0S6U4_9DIPT</name>
<gene>
    <name evidence="2" type="ORF">Bhyg_01419</name>
</gene>
<reference evidence="2" key="1">
    <citation type="submission" date="2022-07" db="EMBL/GenBank/DDBJ databases">
        <authorList>
            <person name="Trinca V."/>
            <person name="Uliana J.V.C."/>
            <person name="Torres T.T."/>
            <person name="Ward R.J."/>
            <person name="Monesi N."/>
        </authorList>
    </citation>
    <scope>NUCLEOTIDE SEQUENCE</scope>
    <source>
        <strain evidence="2">HSMRA1968</strain>
        <tissue evidence="2">Whole embryos</tissue>
    </source>
</reference>
<evidence type="ECO:0000313" key="3">
    <source>
        <dbReference type="Proteomes" id="UP001151699"/>
    </source>
</evidence>
<feature type="region of interest" description="Disordered" evidence="1">
    <location>
        <begin position="193"/>
        <end position="217"/>
    </location>
</feature>
<proteinExistence type="predicted"/>
<protein>
    <submittedName>
        <fullName evidence="2">Uncharacterized protein</fullName>
    </submittedName>
</protein>
<evidence type="ECO:0000313" key="2">
    <source>
        <dbReference type="EMBL" id="KAJ6646208.1"/>
    </source>
</evidence>
<keyword evidence="3" id="KW-1185">Reference proteome</keyword>
<evidence type="ECO:0000256" key="1">
    <source>
        <dbReference type="SAM" id="MobiDB-lite"/>
    </source>
</evidence>
<sequence length="217" mass="24802">MYEIPTTNNKMRFLQPIGILHNNNDNPNKRHSTYATTNGNNHQLVTIIQQNDLSEQTTTSYIDDDHPNVTIRNNSVAFTKNQFNQNNREKYKVVSNGHYVNEVDNLIRETNQTTNGFNGNESSTVIDNITFKRQHNNLNEHSQTKNNLNQTFNNINSHHYNAITNGIACRENLTKLDLDTNIQHHIITRGGDWGSSICSESSPDDSFMDDEGPEIQQ</sequence>
<dbReference type="AlphaFoldDB" id="A0A9Q0S6U4"/>
<organism evidence="2 3">
    <name type="scientific">Pseudolycoriella hygida</name>
    <dbReference type="NCBI Taxonomy" id="35572"/>
    <lineage>
        <taxon>Eukaryota</taxon>
        <taxon>Metazoa</taxon>
        <taxon>Ecdysozoa</taxon>
        <taxon>Arthropoda</taxon>
        <taxon>Hexapoda</taxon>
        <taxon>Insecta</taxon>
        <taxon>Pterygota</taxon>
        <taxon>Neoptera</taxon>
        <taxon>Endopterygota</taxon>
        <taxon>Diptera</taxon>
        <taxon>Nematocera</taxon>
        <taxon>Sciaroidea</taxon>
        <taxon>Sciaridae</taxon>
        <taxon>Pseudolycoriella</taxon>
    </lineage>
</organism>
<dbReference type="Proteomes" id="UP001151699">
    <property type="component" value="Chromosome A"/>
</dbReference>
<dbReference type="EMBL" id="WJQU01000001">
    <property type="protein sequence ID" value="KAJ6646208.1"/>
    <property type="molecule type" value="Genomic_DNA"/>
</dbReference>
<feature type="compositionally biased region" description="Acidic residues" evidence="1">
    <location>
        <begin position="202"/>
        <end position="217"/>
    </location>
</feature>
<accession>A0A9Q0S6U4</accession>